<organism evidence="2 3">
    <name type="scientific">Mucilaginibacter sabulilitoris</name>
    <dbReference type="NCBI Taxonomy" id="1173583"/>
    <lineage>
        <taxon>Bacteria</taxon>
        <taxon>Pseudomonadati</taxon>
        <taxon>Bacteroidota</taxon>
        <taxon>Sphingobacteriia</taxon>
        <taxon>Sphingobacteriales</taxon>
        <taxon>Sphingobacteriaceae</taxon>
        <taxon>Mucilaginibacter</taxon>
    </lineage>
</organism>
<gene>
    <name evidence="2" type="ORF">SNE25_21325</name>
</gene>
<sequence length="309" mass="35845">MVAGFYPYHFRHGCYQSFYLVNLLNEETGKLLYQYIDSRIKSYLSIPFDDLLYVLATDLTLLPWDEGPNEQGLYDQIAGQMKLVNFDINQNPKTLSESGANRLSKAWNYKIKYQLFTQQYISGIMHELIEKGELSIAVMDTFFEKTWIRKTVLSTNSENSDDNVNLYDALRPAFIYYFEQAGRSLRGEEADFMLCIDTLVLKYEMLMRYFLQNCGISTTVIDGVSRDPRENYLPELLEKIPANMFDEKDIALMRRVYTKPGFDLRNNVAHGFLAPKSYTLELADTVVWSIIRLGQYSATVLPRNDSENE</sequence>
<dbReference type="Proteomes" id="UP001324380">
    <property type="component" value="Chromosome"/>
</dbReference>
<evidence type="ECO:0000313" key="3">
    <source>
        <dbReference type="Proteomes" id="UP001324380"/>
    </source>
</evidence>
<keyword evidence="3" id="KW-1185">Reference proteome</keyword>
<proteinExistence type="predicted"/>
<protein>
    <submittedName>
        <fullName evidence="2">DUF4209 domain-containing protein</fullName>
    </submittedName>
</protein>
<dbReference type="InterPro" id="IPR025209">
    <property type="entry name" value="DUF4209"/>
</dbReference>
<dbReference type="EMBL" id="CP139558">
    <property type="protein sequence ID" value="WPU91861.1"/>
    <property type="molecule type" value="Genomic_DNA"/>
</dbReference>
<name>A0ABZ0TGD0_9SPHI</name>
<evidence type="ECO:0000259" key="1">
    <source>
        <dbReference type="Pfam" id="PF13910"/>
    </source>
</evidence>
<dbReference type="Pfam" id="PF13910">
    <property type="entry name" value="DUF4209"/>
    <property type="match status" value="1"/>
</dbReference>
<dbReference type="RefSeq" id="WP_321561027.1">
    <property type="nucleotide sequence ID" value="NZ_CP139558.1"/>
</dbReference>
<accession>A0ABZ0TGD0</accession>
<reference evidence="2 3" key="1">
    <citation type="submission" date="2023-11" db="EMBL/GenBank/DDBJ databases">
        <title>Analysis of the Genomes of Mucilaginibacter gossypii cycad 4 and M. sabulilitoris SNA2: microbes with the potential for plant growth promotion.</title>
        <authorList>
            <person name="Hirsch A.M."/>
            <person name="Humm E."/>
            <person name="Rubbi M."/>
            <person name="Del Vecchio G."/>
            <person name="Ha S.M."/>
            <person name="Pellegrini M."/>
            <person name="Gunsalus R.P."/>
        </authorList>
    </citation>
    <scope>NUCLEOTIDE SEQUENCE [LARGE SCALE GENOMIC DNA]</scope>
    <source>
        <strain evidence="2 3">SNA2</strain>
    </source>
</reference>
<evidence type="ECO:0000313" key="2">
    <source>
        <dbReference type="EMBL" id="WPU91861.1"/>
    </source>
</evidence>
<feature type="domain" description="DUF4209" evidence="1">
    <location>
        <begin position="227"/>
        <end position="291"/>
    </location>
</feature>